<dbReference type="Proteomes" id="UP000008744">
    <property type="component" value="Unassembled WGS sequence"/>
</dbReference>
<protein>
    <submittedName>
        <fullName evidence="1">GL20667</fullName>
    </submittedName>
</protein>
<dbReference type="HOGENOM" id="CLU_1435829_0_0_1"/>
<reference evidence="1 2" key="1">
    <citation type="journal article" date="2007" name="Nature">
        <title>Evolution of genes and genomes on the Drosophila phylogeny.</title>
        <authorList>
            <consortium name="Drosophila 12 Genomes Consortium"/>
            <person name="Clark A.G."/>
            <person name="Eisen M.B."/>
            <person name="Smith D.R."/>
            <person name="Bergman C.M."/>
            <person name="Oliver B."/>
            <person name="Markow T.A."/>
            <person name="Kaufman T.C."/>
            <person name="Kellis M."/>
            <person name="Gelbart W."/>
            <person name="Iyer V.N."/>
            <person name="Pollard D.A."/>
            <person name="Sackton T.B."/>
            <person name="Larracuente A.M."/>
            <person name="Singh N.D."/>
            <person name="Abad J.P."/>
            <person name="Abt D.N."/>
            <person name="Adryan B."/>
            <person name="Aguade M."/>
            <person name="Akashi H."/>
            <person name="Anderson W.W."/>
            <person name="Aquadro C.F."/>
            <person name="Ardell D.H."/>
            <person name="Arguello R."/>
            <person name="Artieri C.G."/>
            <person name="Barbash D.A."/>
            <person name="Barker D."/>
            <person name="Barsanti P."/>
            <person name="Batterham P."/>
            <person name="Batzoglou S."/>
            <person name="Begun D."/>
            <person name="Bhutkar A."/>
            <person name="Blanco E."/>
            <person name="Bosak S.A."/>
            <person name="Bradley R.K."/>
            <person name="Brand A.D."/>
            <person name="Brent M.R."/>
            <person name="Brooks A.N."/>
            <person name="Brown R.H."/>
            <person name="Butlin R.K."/>
            <person name="Caggese C."/>
            <person name="Calvi B.R."/>
            <person name="Bernardo de Carvalho A."/>
            <person name="Caspi A."/>
            <person name="Castrezana S."/>
            <person name="Celniker S.E."/>
            <person name="Chang J.L."/>
            <person name="Chapple C."/>
            <person name="Chatterji S."/>
            <person name="Chinwalla A."/>
            <person name="Civetta A."/>
            <person name="Clifton S.W."/>
            <person name="Comeron J.M."/>
            <person name="Costello J.C."/>
            <person name="Coyne J.A."/>
            <person name="Daub J."/>
            <person name="David R.G."/>
            <person name="Delcher A.L."/>
            <person name="Delehaunty K."/>
            <person name="Do C.B."/>
            <person name="Ebling H."/>
            <person name="Edwards K."/>
            <person name="Eickbush T."/>
            <person name="Evans J.D."/>
            <person name="Filipski A."/>
            <person name="Findeiss S."/>
            <person name="Freyhult E."/>
            <person name="Fulton L."/>
            <person name="Fulton R."/>
            <person name="Garcia A.C."/>
            <person name="Gardiner A."/>
            <person name="Garfield D.A."/>
            <person name="Garvin B.E."/>
            <person name="Gibson G."/>
            <person name="Gilbert D."/>
            <person name="Gnerre S."/>
            <person name="Godfrey J."/>
            <person name="Good R."/>
            <person name="Gotea V."/>
            <person name="Gravely B."/>
            <person name="Greenberg A.J."/>
            <person name="Griffiths-Jones S."/>
            <person name="Gross S."/>
            <person name="Guigo R."/>
            <person name="Gustafson E.A."/>
            <person name="Haerty W."/>
            <person name="Hahn M.W."/>
            <person name="Halligan D.L."/>
            <person name="Halpern A.L."/>
            <person name="Halter G.M."/>
            <person name="Han M.V."/>
            <person name="Heger A."/>
            <person name="Hillier L."/>
            <person name="Hinrichs A.S."/>
            <person name="Holmes I."/>
            <person name="Hoskins R.A."/>
            <person name="Hubisz M.J."/>
            <person name="Hultmark D."/>
            <person name="Huntley M.A."/>
            <person name="Jaffe D.B."/>
            <person name="Jagadeeshan S."/>
            <person name="Jeck W.R."/>
            <person name="Johnson J."/>
            <person name="Jones C.D."/>
            <person name="Jordan W.C."/>
            <person name="Karpen G.H."/>
            <person name="Kataoka E."/>
            <person name="Keightley P.D."/>
            <person name="Kheradpour P."/>
            <person name="Kirkness E.F."/>
            <person name="Koerich L.B."/>
            <person name="Kristiansen K."/>
            <person name="Kudrna D."/>
            <person name="Kulathinal R.J."/>
            <person name="Kumar S."/>
            <person name="Kwok R."/>
            <person name="Lander E."/>
            <person name="Langley C.H."/>
            <person name="Lapoint R."/>
            <person name="Lazzaro B.P."/>
            <person name="Lee S.J."/>
            <person name="Levesque L."/>
            <person name="Li R."/>
            <person name="Lin C.F."/>
            <person name="Lin M.F."/>
            <person name="Lindblad-Toh K."/>
            <person name="Llopart A."/>
            <person name="Long M."/>
            <person name="Low L."/>
            <person name="Lozovsky E."/>
            <person name="Lu J."/>
            <person name="Luo M."/>
            <person name="Machado C.A."/>
            <person name="Makalowski W."/>
            <person name="Marzo M."/>
            <person name="Matsuda M."/>
            <person name="Matzkin L."/>
            <person name="McAllister B."/>
            <person name="McBride C.S."/>
            <person name="McKernan B."/>
            <person name="McKernan K."/>
            <person name="Mendez-Lago M."/>
            <person name="Minx P."/>
            <person name="Mollenhauer M.U."/>
            <person name="Montooth K."/>
            <person name="Mount S.M."/>
            <person name="Mu X."/>
            <person name="Myers E."/>
            <person name="Negre B."/>
            <person name="Newfeld S."/>
            <person name="Nielsen R."/>
            <person name="Noor M.A."/>
            <person name="O'Grady P."/>
            <person name="Pachter L."/>
            <person name="Papaceit M."/>
            <person name="Parisi M.J."/>
            <person name="Parisi M."/>
            <person name="Parts L."/>
            <person name="Pedersen J.S."/>
            <person name="Pesole G."/>
            <person name="Phillippy A.M."/>
            <person name="Ponting C.P."/>
            <person name="Pop M."/>
            <person name="Porcelli D."/>
            <person name="Powell J.R."/>
            <person name="Prohaska S."/>
            <person name="Pruitt K."/>
            <person name="Puig M."/>
            <person name="Quesneville H."/>
            <person name="Ram K.R."/>
            <person name="Rand D."/>
            <person name="Rasmussen M.D."/>
            <person name="Reed L.K."/>
            <person name="Reenan R."/>
            <person name="Reily A."/>
            <person name="Remington K.A."/>
            <person name="Rieger T.T."/>
            <person name="Ritchie M.G."/>
            <person name="Robin C."/>
            <person name="Rogers Y.H."/>
            <person name="Rohde C."/>
            <person name="Rozas J."/>
            <person name="Rubenfield M.J."/>
            <person name="Ruiz A."/>
            <person name="Russo S."/>
            <person name="Salzberg S.L."/>
            <person name="Sanchez-Gracia A."/>
            <person name="Saranga D.J."/>
            <person name="Sato H."/>
            <person name="Schaeffer S.W."/>
            <person name="Schatz M.C."/>
            <person name="Schlenke T."/>
            <person name="Schwartz R."/>
            <person name="Segarra C."/>
            <person name="Singh R.S."/>
            <person name="Sirot L."/>
            <person name="Sirota M."/>
            <person name="Sisneros N.B."/>
            <person name="Smith C.D."/>
            <person name="Smith T.F."/>
            <person name="Spieth J."/>
            <person name="Stage D.E."/>
            <person name="Stark A."/>
            <person name="Stephan W."/>
            <person name="Strausberg R.L."/>
            <person name="Strempel S."/>
            <person name="Sturgill D."/>
            <person name="Sutton G."/>
            <person name="Sutton G.G."/>
            <person name="Tao W."/>
            <person name="Teichmann S."/>
            <person name="Tobari Y.N."/>
            <person name="Tomimura Y."/>
            <person name="Tsolas J.M."/>
            <person name="Valente V.L."/>
            <person name="Venter E."/>
            <person name="Venter J.C."/>
            <person name="Vicario S."/>
            <person name="Vieira F.G."/>
            <person name="Vilella A.J."/>
            <person name="Villasante A."/>
            <person name="Walenz B."/>
            <person name="Wang J."/>
            <person name="Wasserman M."/>
            <person name="Watts T."/>
            <person name="Wilson D."/>
            <person name="Wilson R.K."/>
            <person name="Wing R.A."/>
            <person name="Wolfner M.F."/>
            <person name="Wong A."/>
            <person name="Wong G.K."/>
            <person name="Wu C.I."/>
            <person name="Wu G."/>
            <person name="Yamamoto D."/>
            <person name="Yang H.P."/>
            <person name="Yang S.P."/>
            <person name="Yorke J.A."/>
            <person name="Yoshida K."/>
            <person name="Zdobnov E."/>
            <person name="Zhang P."/>
            <person name="Zhang Y."/>
            <person name="Zimin A.V."/>
            <person name="Baldwin J."/>
            <person name="Abdouelleil A."/>
            <person name="Abdulkadir J."/>
            <person name="Abebe A."/>
            <person name="Abera B."/>
            <person name="Abreu J."/>
            <person name="Acer S.C."/>
            <person name="Aftuck L."/>
            <person name="Alexander A."/>
            <person name="An P."/>
            <person name="Anderson E."/>
            <person name="Anderson S."/>
            <person name="Arachi H."/>
            <person name="Azer M."/>
            <person name="Bachantsang P."/>
            <person name="Barry A."/>
            <person name="Bayul T."/>
            <person name="Berlin A."/>
            <person name="Bessette D."/>
            <person name="Bloom T."/>
            <person name="Blye J."/>
            <person name="Boguslavskiy L."/>
            <person name="Bonnet C."/>
            <person name="Boukhgalter B."/>
            <person name="Bourzgui I."/>
            <person name="Brown A."/>
            <person name="Cahill P."/>
            <person name="Channer S."/>
            <person name="Cheshatsang Y."/>
            <person name="Chuda L."/>
            <person name="Citroen M."/>
            <person name="Collymore A."/>
            <person name="Cooke P."/>
            <person name="Costello M."/>
            <person name="D'Aco K."/>
            <person name="Daza R."/>
            <person name="De Haan G."/>
            <person name="DeGray S."/>
            <person name="DeMaso C."/>
            <person name="Dhargay N."/>
            <person name="Dooley K."/>
            <person name="Dooley E."/>
            <person name="Doricent M."/>
            <person name="Dorje P."/>
            <person name="Dorjee K."/>
            <person name="Dupes A."/>
            <person name="Elong R."/>
            <person name="Falk J."/>
            <person name="Farina A."/>
            <person name="Faro S."/>
            <person name="Ferguson D."/>
            <person name="Fisher S."/>
            <person name="Foley C.D."/>
            <person name="Franke A."/>
            <person name="Friedrich D."/>
            <person name="Gadbois L."/>
            <person name="Gearin G."/>
            <person name="Gearin C.R."/>
            <person name="Giannoukos G."/>
            <person name="Goode T."/>
            <person name="Graham J."/>
            <person name="Grandbois E."/>
            <person name="Grewal S."/>
            <person name="Gyaltsen K."/>
            <person name="Hafez N."/>
            <person name="Hagos B."/>
            <person name="Hall J."/>
            <person name="Henson C."/>
            <person name="Hollinger A."/>
            <person name="Honan T."/>
            <person name="Huard M.D."/>
            <person name="Hughes L."/>
            <person name="Hurhula B."/>
            <person name="Husby M.E."/>
            <person name="Kamat A."/>
            <person name="Kanga B."/>
            <person name="Kashin S."/>
            <person name="Khazanovich D."/>
            <person name="Kisner P."/>
            <person name="Lance K."/>
            <person name="Lara M."/>
            <person name="Lee W."/>
            <person name="Lennon N."/>
            <person name="Letendre F."/>
            <person name="LeVine R."/>
            <person name="Lipovsky A."/>
            <person name="Liu X."/>
            <person name="Liu J."/>
            <person name="Liu S."/>
            <person name="Lokyitsang T."/>
            <person name="Lokyitsang Y."/>
            <person name="Lubonja R."/>
            <person name="Lui A."/>
            <person name="MacDonald P."/>
            <person name="Magnisalis V."/>
            <person name="Maru K."/>
            <person name="Matthews C."/>
            <person name="McCusker W."/>
            <person name="McDonough S."/>
            <person name="Mehta T."/>
            <person name="Meldrim J."/>
            <person name="Meneus L."/>
            <person name="Mihai O."/>
            <person name="Mihalev A."/>
            <person name="Mihova T."/>
            <person name="Mittelman R."/>
            <person name="Mlenga V."/>
            <person name="Montmayeur A."/>
            <person name="Mulrain L."/>
            <person name="Navidi A."/>
            <person name="Naylor J."/>
            <person name="Negash T."/>
            <person name="Nguyen T."/>
            <person name="Nguyen N."/>
            <person name="Nicol R."/>
            <person name="Norbu C."/>
            <person name="Norbu N."/>
            <person name="Novod N."/>
            <person name="O'Neill B."/>
            <person name="Osman S."/>
            <person name="Markiewicz E."/>
            <person name="Oyono O.L."/>
            <person name="Patti C."/>
            <person name="Phunkhang P."/>
            <person name="Pierre F."/>
            <person name="Priest M."/>
            <person name="Raghuraman S."/>
            <person name="Rege F."/>
            <person name="Reyes R."/>
            <person name="Rise C."/>
            <person name="Rogov P."/>
            <person name="Ross K."/>
            <person name="Ryan E."/>
            <person name="Settipalli S."/>
            <person name="Shea T."/>
            <person name="Sherpa N."/>
            <person name="Shi L."/>
            <person name="Shih D."/>
            <person name="Sparrow T."/>
            <person name="Spaulding J."/>
            <person name="Stalker J."/>
            <person name="Stange-Thomann N."/>
            <person name="Stavropoulos S."/>
            <person name="Stone C."/>
            <person name="Strader C."/>
            <person name="Tesfaye S."/>
            <person name="Thomson T."/>
            <person name="Thoulutsang Y."/>
            <person name="Thoulutsang D."/>
            <person name="Topham K."/>
            <person name="Topping I."/>
            <person name="Tsamla T."/>
            <person name="Vassiliev H."/>
            <person name="Vo A."/>
            <person name="Wangchuk T."/>
            <person name="Wangdi T."/>
            <person name="Weiand M."/>
            <person name="Wilkinson J."/>
            <person name="Wilson A."/>
            <person name="Yadav S."/>
            <person name="Young G."/>
            <person name="Yu Q."/>
            <person name="Zembek L."/>
            <person name="Zhong D."/>
            <person name="Zimmer A."/>
            <person name="Zwirko Z."/>
            <person name="Jaffe D.B."/>
            <person name="Alvarez P."/>
            <person name="Brockman W."/>
            <person name="Butler J."/>
            <person name="Chin C."/>
            <person name="Gnerre S."/>
            <person name="Grabherr M."/>
            <person name="Kleber M."/>
            <person name="Mauceli E."/>
            <person name="MacCallum I."/>
        </authorList>
    </citation>
    <scope>NUCLEOTIDE SEQUENCE [LARGE SCALE GENOMIC DNA]</scope>
    <source>
        <strain evidence="2">MSH-3 / Tucson 14011-0111.49</strain>
    </source>
</reference>
<proteinExistence type="predicted"/>
<name>B4HC71_DROPE</name>
<dbReference type="AlphaFoldDB" id="B4HC71"/>
<evidence type="ECO:0000313" key="2">
    <source>
        <dbReference type="Proteomes" id="UP000008744"/>
    </source>
</evidence>
<dbReference type="PhylomeDB" id="B4HC71"/>
<dbReference type="EMBL" id="CH479279">
    <property type="protein sequence ID" value="EDW25200.1"/>
    <property type="molecule type" value="Genomic_DNA"/>
</dbReference>
<accession>B4HC71</accession>
<evidence type="ECO:0000313" key="1">
    <source>
        <dbReference type="EMBL" id="EDW25200.1"/>
    </source>
</evidence>
<keyword evidence="2" id="KW-1185">Reference proteome</keyword>
<gene>
    <name evidence="1" type="primary">Dper\GL20667</name>
    <name evidence="1" type="ORF">Dper_GL20667</name>
</gene>
<organism evidence="2">
    <name type="scientific">Drosophila persimilis</name>
    <name type="common">Fruit fly</name>
    <dbReference type="NCBI Taxonomy" id="7234"/>
    <lineage>
        <taxon>Eukaryota</taxon>
        <taxon>Metazoa</taxon>
        <taxon>Ecdysozoa</taxon>
        <taxon>Arthropoda</taxon>
        <taxon>Hexapoda</taxon>
        <taxon>Insecta</taxon>
        <taxon>Pterygota</taxon>
        <taxon>Neoptera</taxon>
        <taxon>Endopterygota</taxon>
        <taxon>Diptera</taxon>
        <taxon>Brachycera</taxon>
        <taxon>Muscomorpha</taxon>
        <taxon>Ephydroidea</taxon>
        <taxon>Drosophilidae</taxon>
        <taxon>Drosophila</taxon>
        <taxon>Sophophora</taxon>
    </lineage>
</organism>
<sequence length="189" mass="20772">MSDVLDFMEQQYQTLTAVAGNNHAKRERKANQKQVTSAYSQILKYNPLLFWVRLKKNNDWLTVDFKKQYDRLLVFGSLQLLNESPRRKRVTPRDLHVPAVTQPFAAKKLTPTTPSVQQLISFATPRATAAAGDADSVAEFIASENVQPSTSAASVSVVSTSSLAVPSIPIPPVIRRSGPPDIATIGTRP</sequence>